<dbReference type="InterPro" id="IPR010380">
    <property type="entry name" value="DUF975"/>
</dbReference>
<dbReference type="PANTHER" id="PTHR40076:SF1">
    <property type="entry name" value="MEMBRANE PROTEIN"/>
    <property type="match status" value="1"/>
</dbReference>
<feature type="transmembrane region" description="Helical" evidence="1">
    <location>
        <begin position="21"/>
        <end position="41"/>
    </location>
</feature>
<proteinExistence type="predicted"/>
<name>A0AA95EWX3_9BACL</name>
<accession>A0AA95EWX3</accession>
<keyword evidence="1" id="KW-0472">Membrane</keyword>
<evidence type="ECO:0000256" key="1">
    <source>
        <dbReference type="SAM" id="Phobius"/>
    </source>
</evidence>
<keyword evidence="1" id="KW-0812">Transmembrane</keyword>
<feature type="transmembrane region" description="Helical" evidence="1">
    <location>
        <begin position="151"/>
        <end position="177"/>
    </location>
</feature>
<dbReference type="PANTHER" id="PTHR40076">
    <property type="entry name" value="MEMBRANE PROTEIN-RELATED"/>
    <property type="match status" value="1"/>
</dbReference>
<organism evidence="2 3">
    <name type="scientific">Candidatus Cohnella colombiensis</name>
    <dbReference type="NCBI Taxonomy" id="3121368"/>
    <lineage>
        <taxon>Bacteria</taxon>
        <taxon>Bacillati</taxon>
        <taxon>Bacillota</taxon>
        <taxon>Bacilli</taxon>
        <taxon>Bacillales</taxon>
        <taxon>Paenibacillaceae</taxon>
        <taxon>Cohnella</taxon>
    </lineage>
</organism>
<dbReference type="Pfam" id="PF06161">
    <property type="entry name" value="DUF975"/>
    <property type="match status" value="1"/>
</dbReference>
<feature type="transmembrane region" description="Helical" evidence="1">
    <location>
        <begin position="47"/>
        <end position="68"/>
    </location>
</feature>
<dbReference type="Proteomes" id="UP001178662">
    <property type="component" value="Chromosome"/>
</dbReference>
<reference evidence="2" key="1">
    <citation type="submission" date="2023-03" db="EMBL/GenBank/DDBJ databases">
        <title>Andean soil-derived lignocellulolytic bacterial consortium as a source of novel taxa and putative plastic-active enzymes.</title>
        <authorList>
            <person name="Diaz-Garcia L."/>
            <person name="Chuvochina M."/>
            <person name="Feuerriegel G."/>
            <person name="Bunk B."/>
            <person name="Sproer C."/>
            <person name="Streit W.R."/>
            <person name="Rodriguez L.M."/>
            <person name="Overmann J."/>
            <person name="Jimenez D.J."/>
        </authorList>
    </citation>
    <scope>NUCLEOTIDE SEQUENCE</scope>
    <source>
        <strain evidence="2">MAG 2441</strain>
    </source>
</reference>
<evidence type="ECO:0000313" key="3">
    <source>
        <dbReference type="Proteomes" id="UP001178662"/>
    </source>
</evidence>
<keyword evidence="1" id="KW-1133">Transmembrane helix</keyword>
<dbReference type="EMBL" id="CP119317">
    <property type="protein sequence ID" value="WEK54451.1"/>
    <property type="molecule type" value="Genomic_DNA"/>
</dbReference>
<evidence type="ECO:0000313" key="2">
    <source>
        <dbReference type="EMBL" id="WEK54451.1"/>
    </source>
</evidence>
<protein>
    <submittedName>
        <fullName evidence="2">DUF975 family protein</fullName>
    </submittedName>
</protein>
<gene>
    <name evidence="2" type="ORF">P0Y55_18260</name>
</gene>
<sequence length="202" mass="22642">MPTSAEIRAKARESLRGNWASAVLHFLLYYVIMMGIGFFGLVPVIGWLANVVLSGVLSFGLYSFFLALSRGERPSTETLFSGFSRFMDTFLLGLLMGIFIFLWSLLLIIPGIIAAFRYSQAYYILRDNPGIGALEAIRRSKDLMVGHKLRLFVLILTFIGWALLCGLTFGIGTLWLAPYVYTSQAHFHNDLISRSAYPRISP</sequence>
<feature type="transmembrane region" description="Helical" evidence="1">
    <location>
        <begin position="89"/>
        <end position="116"/>
    </location>
</feature>
<keyword evidence="3" id="KW-1185">Reference proteome</keyword>
<dbReference type="AlphaFoldDB" id="A0AA95EWX3"/>